<evidence type="ECO:0000313" key="1">
    <source>
        <dbReference type="EMBL" id="MPL75577.1"/>
    </source>
</evidence>
<dbReference type="AlphaFoldDB" id="A0A644U9E6"/>
<dbReference type="EMBL" id="VSSQ01000089">
    <property type="protein sequence ID" value="MPL75577.1"/>
    <property type="molecule type" value="Genomic_DNA"/>
</dbReference>
<organism evidence="1">
    <name type="scientific">bioreactor metagenome</name>
    <dbReference type="NCBI Taxonomy" id="1076179"/>
    <lineage>
        <taxon>unclassified sequences</taxon>
        <taxon>metagenomes</taxon>
        <taxon>ecological metagenomes</taxon>
    </lineage>
</organism>
<sequence length="256" mass="26800">MVLQPGFDGVAQHRHVDRREPRPGNAELAAQLFGHAAPVVQELVIAGEGARQPAAAGLGVEDMAQPEQGAVFRGEGIAGVQRRRDLERVAVGVHDDRLDLHLVEQSGPERQEAADPGIFQREEPGGAIFGLEGGADALAKLVGLGRAQPGGGEGAIIVPAAASRGKQRLVLLEERKGFEEAARIFLGRGHRRGRTVAAKGDEQFRQGRGAGTVHAKDQDDLAFGRTLSGGTACSGTGNLGTFGCRHVAGISQKRGL</sequence>
<accession>A0A644U9E6</accession>
<gene>
    <name evidence="1" type="ORF">SDC9_21403</name>
</gene>
<proteinExistence type="predicted"/>
<name>A0A644U9E6_9ZZZZ</name>
<reference evidence="1" key="1">
    <citation type="submission" date="2019-08" db="EMBL/GenBank/DDBJ databases">
        <authorList>
            <person name="Kucharzyk K."/>
            <person name="Murdoch R.W."/>
            <person name="Higgins S."/>
            <person name="Loffler F."/>
        </authorList>
    </citation>
    <scope>NUCLEOTIDE SEQUENCE</scope>
</reference>
<comment type="caution">
    <text evidence="1">The sequence shown here is derived from an EMBL/GenBank/DDBJ whole genome shotgun (WGS) entry which is preliminary data.</text>
</comment>
<protein>
    <submittedName>
        <fullName evidence="1">Uncharacterized protein</fullName>
    </submittedName>
</protein>